<dbReference type="AlphaFoldDB" id="A0A0A9VUM1"/>
<protein>
    <submittedName>
        <fullName evidence="1">Catalase-peroxidase 1</fullName>
    </submittedName>
</protein>
<feature type="non-terminal residue" evidence="1">
    <location>
        <position position="116"/>
    </location>
</feature>
<name>A0A0A9VUM1_LYGHE</name>
<dbReference type="EMBL" id="GBHO01043647">
    <property type="protein sequence ID" value="JAF99956.1"/>
    <property type="molecule type" value="Transcribed_RNA"/>
</dbReference>
<reference evidence="1" key="2">
    <citation type="submission" date="2014-07" db="EMBL/GenBank/DDBJ databases">
        <authorList>
            <person name="Hull J."/>
        </authorList>
    </citation>
    <scope>NUCLEOTIDE SEQUENCE</scope>
</reference>
<keyword evidence="1" id="KW-0575">Peroxidase</keyword>
<keyword evidence="1" id="KW-0560">Oxidoreductase</keyword>
<gene>
    <name evidence="1" type="primary">katG1_2</name>
    <name evidence="1" type="ORF">CM83_104799</name>
</gene>
<sequence>QRQNYRVIRDQIAMDTVVGEVNEEIVRVEDDHFSMASFGLMMAIQEDLSELTNSEEEDTALLIYAANQVMEGRDGGDALRQWCEARFGMVLDQYQGRRAGRVNVDERLVTEPISDL</sequence>
<dbReference type="GO" id="GO:0004601">
    <property type="term" value="F:peroxidase activity"/>
    <property type="evidence" value="ECO:0007669"/>
    <property type="project" value="UniProtKB-KW"/>
</dbReference>
<proteinExistence type="predicted"/>
<accession>A0A0A9VUM1</accession>
<evidence type="ECO:0000313" key="1">
    <source>
        <dbReference type="EMBL" id="JAF99956.1"/>
    </source>
</evidence>
<organism evidence="1">
    <name type="scientific">Lygus hesperus</name>
    <name type="common">Western plant bug</name>
    <dbReference type="NCBI Taxonomy" id="30085"/>
    <lineage>
        <taxon>Eukaryota</taxon>
        <taxon>Metazoa</taxon>
        <taxon>Ecdysozoa</taxon>
        <taxon>Arthropoda</taxon>
        <taxon>Hexapoda</taxon>
        <taxon>Insecta</taxon>
        <taxon>Pterygota</taxon>
        <taxon>Neoptera</taxon>
        <taxon>Paraneoptera</taxon>
        <taxon>Hemiptera</taxon>
        <taxon>Heteroptera</taxon>
        <taxon>Panheteroptera</taxon>
        <taxon>Cimicomorpha</taxon>
        <taxon>Miridae</taxon>
        <taxon>Mirini</taxon>
        <taxon>Lygus</taxon>
    </lineage>
</organism>
<reference evidence="1" key="1">
    <citation type="journal article" date="2014" name="PLoS ONE">
        <title>Transcriptome-Based Identification of ABC Transporters in the Western Tarnished Plant Bug Lygus hesperus.</title>
        <authorList>
            <person name="Hull J.J."/>
            <person name="Chaney K."/>
            <person name="Geib S.M."/>
            <person name="Fabrick J.A."/>
            <person name="Brent C.S."/>
            <person name="Walsh D."/>
            <person name="Lavine L.C."/>
        </authorList>
    </citation>
    <scope>NUCLEOTIDE SEQUENCE</scope>
</reference>
<feature type="non-terminal residue" evidence="1">
    <location>
        <position position="1"/>
    </location>
</feature>